<evidence type="ECO:0000313" key="3">
    <source>
        <dbReference type="Proteomes" id="UP000186817"/>
    </source>
</evidence>
<name>A0A1Q9CKB6_SYMMI</name>
<proteinExistence type="predicted"/>
<dbReference type="OrthoDB" id="10538716at2759"/>
<organism evidence="2 3">
    <name type="scientific">Symbiodinium microadriaticum</name>
    <name type="common">Dinoflagellate</name>
    <name type="synonym">Zooxanthella microadriatica</name>
    <dbReference type="NCBI Taxonomy" id="2951"/>
    <lineage>
        <taxon>Eukaryota</taxon>
        <taxon>Sar</taxon>
        <taxon>Alveolata</taxon>
        <taxon>Dinophyceae</taxon>
        <taxon>Suessiales</taxon>
        <taxon>Symbiodiniaceae</taxon>
        <taxon>Symbiodinium</taxon>
    </lineage>
</organism>
<evidence type="ECO:0000256" key="1">
    <source>
        <dbReference type="SAM" id="Phobius"/>
    </source>
</evidence>
<sequence length="150" mass="17157">MRVCRARKKAEECKKELDARHFRELAMAFATGGACLMLVFMAMRGGTSWGQEQAARTPAPPALLCASLAIVPRRAARPLARFREQIVFAQECRRLQRQRTENTSWWQANKKSSCRGLLVATRKVSPVEMRQLIERVVHQRSEPAFFVRTV</sequence>
<keyword evidence="3" id="KW-1185">Reference proteome</keyword>
<protein>
    <submittedName>
        <fullName evidence="2">Uncharacterized protein</fullName>
    </submittedName>
</protein>
<evidence type="ECO:0000313" key="2">
    <source>
        <dbReference type="EMBL" id="OLP83371.1"/>
    </source>
</evidence>
<keyword evidence="1" id="KW-0472">Membrane</keyword>
<gene>
    <name evidence="2" type="ORF">AK812_SmicGene35860</name>
</gene>
<keyword evidence="1" id="KW-0812">Transmembrane</keyword>
<keyword evidence="1" id="KW-1133">Transmembrane helix</keyword>
<dbReference type="PROSITE" id="PS51257">
    <property type="entry name" value="PROKAR_LIPOPROTEIN"/>
    <property type="match status" value="1"/>
</dbReference>
<feature type="transmembrane region" description="Helical" evidence="1">
    <location>
        <begin position="25"/>
        <end position="43"/>
    </location>
</feature>
<accession>A0A1Q9CKB6</accession>
<reference evidence="2 3" key="1">
    <citation type="submission" date="2016-02" db="EMBL/GenBank/DDBJ databases">
        <title>Genome analysis of coral dinoflagellate symbionts highlights evolutionary adaptations to a symbiotic lifestyle.</title>
        <authorList>
            <person name="Aranda M."/>
            <person name="Li Y."/>
            <person name="Liew Y.J."/>
            <person name="Baumgarten S."/>
            <person name="Simakov O."/>
            <person name="Wilson M."/>
            <person name="Piel J."/>
            <person name="Ashoor H."/>
            <person name="Bougouffa S."/>
            <person name="Bajic V.B."/>
            <person name="Ryu T."/>
            <person name="Ravasi T."/>
            <person name="Bayer T."/>
            <person name="Micklem G."/>
            <person name="Kim H."/>
            <person name="Bhak J."/>
            <person name="Lajeunesse T.C."/>
            <person name="Voolstra C.R."/>
        </authorList>
    </citation>
    <scope>NUCLEOTIDE SEQUENCE [LARGE SCALE GENOMIC DNA]</scope>
    <source>
        <strain evidence="2 3">CCMP2467</strain>
    </source>
</reference>
<dbReference type="Proteomes" id="UP000186817">
    <property type="component" value="Unassembled WGS sequence"/>
</dbReference>
<dbReference type="EMBL" id="LSRX01001120">
    <property type="protein sequence ID" value="OLP83371.1"/>
    <property type="molecule type" value="Genomic_DNA"/>
</dbReference>
<dbReference type="AlphaFoldDB" id="A0A1Q9CKB6"/>
<comment type="caution">
    <text evidence="2">The sequence shown here is derived from an EMBL/GenBank/DDBJ whole genome shotgun (WGS) entry which is preliminary data.</text>
</comment>